<feature type="compositionally biased region" description="Polar residues" evidence="1">
    <location>
        <begin position="109"/>
        <end position="118"/>
    </location>
</feature>
<feature type="region of interest" description="Disordered" evidence="1">
    <location>
        <begin position="55"/>
        <end position="125"/>
    </location>
</feature>
<comment type="caution">
    <text evidence="2">The sequence shown here is derived from an EMBL/GenBank/DDBJ whole genome shotgun (WGS) entry which is preliminary data.</text>
</comment>
<feature type="compositionally biased region" description="Basic and acidic residues" evidence="1">
    <location>
        <begin position="95"/>
        <end position="108"/>
    </location>
</feature>
<evidence type="ECO:0000256" key="1">
    <source>
        <dbReference type="SAM" id="MobiDB-lite"/>
    </source>
</evidence>
<sequence>MPPVIQQNREPVGLCWEHLSLAGTRASTLSTPVHTGHGRSIATAQNFTRTLVATSVPGPRTSRPHHGARGGLCRAVRNHQPPEPQAAVAEPATDGDTRLGGKYTERNPRPSSKTTYSKPTGRGGRWPHLLLIGKSRPAPMFLVRRPSRIASTSTRRVGRTVAGPLWGGIRRRALQIHGWLPEGRKRNGRPTWCRQSTIKNKYAHALPESGPFVDPGVEARGEVTYLRCDFPRDVGSPLVYLESYI</sequence>
<evidence type="ECO:0000313" key="3">
    <source>
        <dbReference type="Proteomes" id="UP000242519"/>
    </source>
</evidence>
<dbReference type="InParanoid" id="A0A218Z0I2"/>
<evidence type="ECO:0000313" key="2">
    <source>
        <dbReference type="EMBL" id="OWP01549.1"/>
    </source>
</evidence>
<organism evidence="2 3">
    <name type="scientific">Diplocarpon coronariae</name>
    <dbReference type="NCBI Taxonomy" id="2795749"/>
    <lineage>
        <taxon>Eukaryota</taxon>
        <taxon>Fungi</taxon>
        <taxon>Dikarya</taxon>
        <taxon>Ascomycota</taxon>
        <taxon>Pezizomycotina</taxon>
        <taxon>Leotiomycetes</taxon>
        <taxon>Helotiales</taxon>
        <taxon>Drepanopezizaceae</taxon>
        <taxon>Diplocarpon</taxon>
    </lineage>
</organism>
<dbReference type="EMBL" id="MZNU01000270">
    <property type="protein sequence ID" value="OWP01549.1"/>
    <property type="molecule type" value="Genomic_DNA"/>
</dbReference>
<reference evidence="2 3" key="1">
    <citation type="submission" date="2017-04" db="EMBL/GenBank/DDBJ databases">
        <title>Draft genome sequence of Marssonina coronaria NL1: causal agent of apple blotch.</title>
        <authorList>
            <person name="Cheng Q."/>
        </authorList>
    </citation>
    <scope>NUCLEOTIDE SEQUENCE [LARGE SCALE GENOMIC DNA]</scope>
    <source>
        <strain evidence="2 3">NL1</strain>
    </source>
</reference>
<keyword evidence="3" id="KW-1185">Reference proteome</keyword>
<gene>
    <name evidence="2" type="ORF">B2J93_8576</name>
</gene>
<protein>
    <submittedName>
        <fullName evidence="2">WD40 repeat-containing protein</fullName>
    </submittedName>
</protein>
<dbReference type="AlphaFoldDB" id="A0A218Z0I2"/>
<proteinExistence type="predicted"/>
<dbReference type="Proteomes" id="UP000242519">
    <property type="component" value="Unassembled WGS sequence"/>
</dbReference>
<name>A0A218Z0I2_9HELO</name>
<accession>A0A218Z0I2</accession>